<comment type="catalytic activity">
    <reaction evidence="5">
        <text>a 2'-deoxyadenosine in DNA + S-adenosyl-L-methionine = an N(6)-methyl-2'-deoxyadenosine in DNA + S-adenosyl-L-homocysteine + H(+)</text>
        <dbReference type="Rhea" id="RHEA:15197"/>
        <dbReference type="Rhea" id="RHEA-COMP:12418"/>
        <dbReference type="Rhea" id="RHEA-COMP:12419"/>
        <dbReference type="ChEBI" id="CHEBI:15378"/>
        <dbReference type="ChEBI" id="CHEBI:57856"/>
        <dbReference type="ChEBI" id="CHEBI:59789"/>
        <dbReference type="ChEBI" id="CHEBI:90615"/>
        <dbReference type="ChEBI" id="CHEBI:90616"/>
        <dbReference type="EC" id="2.1.1.72"/>
    </reaction>
</comment>
<comment type="caution">
    <text evidence="8">The sequence shown here is derived from an EMBL/GenBank/DDBJ whole genome shotgun (WGS) entry which is preliminary data.</text>
</comment>
<feature type="domain" description="Type II methyltransferase M.TaqI-like" evidence="7">
    <location>
        <begin position="527"/>
        <end position="686"/>
    </location>
</feature>
<dbReference type="InterPro" id="IPR002052">
    <property type="entry name" value="DNA_methylase_N6_adenine_CS"/>
</dbReference>
<evidence type="ECO:0000256" key="4">
    <source>
        <dbReference type="ARBA" id="ARBA00022691"/>
    </source>
</evidence>
<keyword evidence="2 8" id="KW-0489">Methyltransferase</keyword>
<dbReference type="PRINTS" id="PR00507">
    <property type="entry name" value="N12N6MTFRASE"/>
</dbReference>
<dbReference type="PROSITE" id="PS00092">
    <property type="entry name" value="N6_MTASE"/>
    <property type="match status" value="1"/>
</dbReference>
<sequence length="756" mass="84609">MPTEVKPLFHPAAVRNAIKGFALLPPAIAARANIQDWAKQLGAKKLDAKKETELLPGFISDVFEAALGYTRAPADPHTLKREAFSEVDGKFADAGLGRFTTTSDAFVAVLEGKGPKDPLDRPFGSRKHSAVTQAALYALQMKIDWYLVTNLKEIRLYYKRQDTAHYERFETARLADNDDEYRRFVFLLGAERLAGADGKNHLDALFAESRTVGRELTVGFYLEYRELRRGTFQAIRTHNPNRDPRQLLAATQKILDRVLFVAFCEDRELLPAQIVARAYTHTDPFNLRPVWENFKALFRSVDMGNPALKVDAYNGGLFAPDAFIDALAVPDEVCEGFKKLADYEYGRDATDAAKLVDVEILGHIFEQSISDLEEMHRQIVSTGGVLSEPSGPTKRKKEGAFYTPAFITRYIVRETLGPVLGERLETLRAHHHASATKTAKSALEAPQTYNLDKLNKPQTEALERFWGAWIEELQTIRLVDPSCGSGAFLIEAFEQLFAEYRDANARLTELRGGQPTLFDVDETILTKNLFGMDLNGEAVEIARLSCWIKTAEKGKKLTALDANIVQGNSVVADGPPLEAWRTRFPEVFANGGFDAVIGNPPYVRQEIIKDDKPFLEKHYRAYDGVADLYVYFYELGLNVLKPGGRLGYIVTNKWMKAGYGEALRKLYGESAWVESVVDLGHNKEVFPDADVFPCILVARKPSDIIAPPRMSEFVSCRASRPAWTTSLNKSPMKASRCRARASARSRGASNRPARRR</sequence>
<dbReference type="GO" id="GO:0008168">
    <property type="term" value="F:methyltransferase activity"/>
    <property type="evidence" value="ECO:0007669"/>
    <property type="project" value="UniProtKB-KW"/>
</dbReference>
<dbReference type="EMBL" id="JAGKQQ010000001">
    <property type="protein sequence ID" value="MBP3957087.1"/>
    <property type="molecule type" value="Genomic_DNA"/>
</dbReference>
<dbReference type="RefSeq" id="WP_210655823.1">
    <property type="nucleotide sequence ID" value="NZ_JAGKQQ010000001.1"/>
</dbReference>
<dbReference type="EC" id="2.1.1.72" evidence="1"/>
<feature type="region of interest" description="Disordered" evidence="6">
    <location>
        <begin position="730"/>
        <end position="756"/>
    </location>
</feature>
<evidence type="ECO:0000256" key="3">
    <source>
        <dbReference type="ARBA" id="ARBA00022679"/>
    </source>
</evidence>
<evidence type="ECO:0000313" key="9">
    <source>
        <dbReference type="Proteomes" id="UP000676565"/>
    </source>
</evidence>
<dbReference type="InterPro" id="IPR011639">
    <property type="entry name" value="MethylTrfase_TaqI-like_dom"/>
</dbReference>
<evidence type="ECO:0000259" key="7">
    <source>
        <dbReference type="Pfam" id="PF07669"/>
    </source>
</evidence>
<dbReference type="GO" id="GO:0032259">
    <property type="term" value="P:methylation"/>
    <property type="evidence" value="ECO:0007669"/>
    <property type="project" value="UniProtKB-KW"/>
</dbReference>
<dbReference type="SUPFAM" id="SSF53335">
    <property type="entry name" value="S-adenosyl-L-methionine-dependent methyltransferases"/>
    <property type="match status" value="1"/>
</dbReference>
<dbReference type="Pfam" id="PF07669">
    <property type="entry name" value="Eco57I"/>
    <property type="match status" value="1"/>
</dbReference>
<dbReference type="InterPro" id="IPR050953">
    <property type="entry name" value="N4_N6_ade-DNA_methylase"/>
</dbReference>
<accession>A0ABS5BUI3</accession>
<evidence type="ECO:0000313" key="8">
    <source>
        <dbReference type="EMBL" id="MBP3957087.1"/>
    </source>
</evidence>
<reference evidence="8 9" key="1">
    <citation type="submission" date="2021-04" db="EMBL/GenBank/DDBJ databases">
        <authorList>
            <person name="Ivanova A."/>
        </authorList>
    </citation>
    <scope>NUCLEOTIDE SEQUENCE [LARGE SCALE GENOMIC DNA]</scope>
    <source>
        <strain evidence="8 9">G18</strain>
    </source>
</reference>
<keyword evidence="4" id="KW-0949">S-adenosyl-L-methionine</keyword>
<organism evidence="8 9">
    <name type="scientific">Gemmata palustris</name>
    <dbReference type="NCBI Taxonomy" id="2822762"/>
    <lineage>
        <taxon>Bacteria</taxon>
        <taxon>Pseudomonadati</taxon>
        <taxon>Planctomycetota</taxon>
        <taxon>Planctomycetia</taxon>
        <taxon>Gemmatales</taxon>
        <taxon>Gemmataceae</taxon>
        <taxon>Gemmata</taxon>
    </lineage>
</organism>
<dbReference type="Proteomes" id="UP000676565">
    <property type="component" value="Unassembled WGS sequence"/>
</dbReference>
<keyword evidence="3" id="KW-0808">Transferase</keyword>
<name>A0ABS5BUI3_9BACT</name>
<dbReference type="Gene3D" id="3.40.50.150">
    <property type="entry name" value="Vaccinia Virus protein VP39"/>
    <property type="match status" value="1"/>
</dbReference>
<proteinExistence type="predicted"/>
<feature type="compositionally biased region" description="Low complexity" evidence="6">
    <location>
        <begin position="744"/>
        <end position="756"/>
    </location>
</feature>
<dbReference type="PANTHER" id="PTHR33841">
    <property type="entry name" value="DNA METHYLTRANSFERASE YEEA-RELATED"/>
    <property type="match status" value="1"/>
</dbReference>
<keyword evidence="9" id="KW-1185">Reference proteome</keyword>
<evidence type="ECO:0000256" key="2">
    <source>
        <dbReference type="ARBA" id="ARBA00022603"/>
    </source>
</evidence>
<dbReference type="PANTHER" id="PTHR33841:SF1">
    <property type="entry name" value="DNA METHYLTRANSFERASE A"/>
    <property type="match status" value="1"/>
</dbReference>
<gene>
    <name evidence="8" type="ORF">J8F10_17615</name>
</gene>
<evidence type="ECO:0000256" key="5">
    <source>
        <dbReference type="ARBA" id="ARBA00047942"/>
    </source>
</evidence>
<evidence type="ECO:0000256" key="6">
    <source>
        <dbReference type="SAM" id="MobiDB-lite"/>
    </source>
</evidence>
<dbReference type="InterPro" id="IPR029063">
    <property type="entry name" value="SAM-dependent_MTases_sf"/>
</dbReference>
<protein>
    <recommendedName>
        <fullName evidence="1">site-specific DNA-methyltransferase (adenine-specific)</fullName>
        <ecNumber evidence="1">2.1.1.72</ecNumber>
    </recommendedName>
</protein>
<evidence type="ECO:0000256" key="1">
    <source>
        <dbReference type="ARBA" id="ARBA00011900"/>
    </source>
</evidence>